<proteinExistence type="predicted"/>
<dbReference type="EMBL" id="JAACXV010014142">
    <property type="protein sequence ID" value="KAF7270033.1"/>
    <property type="molecule type" value="Genomic_DNA"/>
</dbReference>
<gene>
    <name evidence="2" type="ORF">GWI33_016975</name>
</gene>
<reference evidence="2" key="1">
    <citation type="submission" date="2020-08" db="EMBL/GenBank/DDBJ databases">
        <title>Genome sequencing and assembly of the red palm weevil Rhynchophorus ferrugineus.</title>
        <authorList>
            <person name="Dias G.B."/>
            <person name="Bergman C.M."/>
            <person name="Manee M."/>
        </authorList>
    </citation>
    <scope>NUCLEOTIDE SEQUENCE</scope>
    <source>
        <strain evidence="2">AA-2017</strain>
        <tissue evidence="2">Whole larva</tissue>
    </source>
</reference>
<name>A0A834HZV0_RHYFE</name>
<evidence type="ECO:0000313" key="2">
    <source>
        <dbReference type="EMBL" id="KAF7270033.1"/>
    </source>
</evidence>
<comment type="caution">
    <text evidence="2">The sequence shown here is derived from an EMBL/GenBank/DDBJ whole genome shotgun (WGS) entry which is preliminary data.</text>
</comment>
<evidence type="ECO:0000313" key="3">
    <source>
        <dbReference type="Proteomes" id="UP000625711"/>
    </source>
</evidence>
<protein>
    <submittedName>
        <fullName evidence="2">Uncharacterized protein</fullName>
    </submittedName>
</protein>
<organism evidence="2 3">
    <name type="scientific">Rhynchophorus ferrugineus</name>
    <name type="common">Red palm weevil</name>
    <name type="synonym">Curculio ferrugineus</name>
    <dbReference type="NCBI Taxonomy" id="354439"/>
    <lineage>
        <taxon>Eukaryota</taxon>
        <taxon>Metazoa</taxon>
        <taxon>Ecdysozoa</taxon>
        <taxon>Arthropoda</taxon>
        <taxon>Hexapoda</taxon>
        <taxon>Insecta</taxon>
        <taxon>Pterygota</taxon>
        <taxon>Neoptera</taxon>
        <taxon>Endopterygota</taxon>
        <taxon>Coleoptera</taxon>
        <taxon>Polyphaga</taxon>
        <taxon>Cucujiformia</taxon>
        <taxon>Curculionidae</taxon>
        <taxon>Dryophthorinae</taxon>
        <taxon>Rhynchophorus</taxon>
    </lineage>
</organism>
<dbReference type="AlphaFoldDB" id="A0A834HZV0"/>
<feature type="region of interest" description="Disordered" evidence="1">
    <location>
        <begin position="136"/>
        <end position="162"/>
    </location>
</feature>
<sequence length="162" mass="17721">MTGVNRHHPPPYPVESRARLRFASRAHHLSKKKPAPIFSSQTNFPAERFPRVGLPTLLSEGRYDYVPLSDGGGLWLGLNGRLIFLVFPTTRLMTSGPFIHSNFRCLPASVSPLLLSVRQSLLAIGLGSSSKGRRLYHVKSRSPSPPHDTAARAPGVIVGTPH</sequence>
<accession>A0A834HZV0</accession>
<dbReference type="Proteomes" id="UP000625711">
    <property type="component" value="Unassembled WGS sequence"/>
</dbReference>
<keyword evidence="3" id="KW-1185">Reference proteome</keyword>
<evidence type="ECO:0000256" key="1">
    <source>
        <dbReference type="SAM" id="MobiDB-lite"/>
    </source>
</evidence>